<dbReference type="EMBL" id="CP113520">
    <property type="protein sequence ID" value="WAJ29175.1"/>
    <property type="molecule type" value="Genomic_DNA"/>
</dbReference>
<name>A0ACD4NQR2_9HYPH</name>
<sequence>MQVPGSENLIRQIAFRMRQRPEARDDNAERRRLQLTSDPDVIYAIGDVHGCLDALVRLERLIVEDARDRAGTKLIVMLGDYVDRGPESCGVLDHLLAGPPAGFRRVCLSGNHDQAFLNVFSRPETLHHWLDIGGFQTLKSYGIGSRELQEHLRSGLKHGVHFIAAAVPAEHLTGLRQLPVSLVTPTYFFSHAGARPGYDLAAQSDDDLMWIRREFMTALPGTFDRIMVHGHTIVPRPCADAVRISLDTGAYRGGGLSAARLDRDGVSFLSVPSA</sequence>
<evidence type="ECO:0000313" key="2">
    <source>
        <dbReference type="Proteomes" id="UP001163223"/>
    </source>
</evidence>
<reference evidence="1" key="1">
    <citation type="submission" date="2022-11" db="EMBL/GenBank/DDBJ databases">
        <title>beta-Carotene-producing bacterium, Jeongeuplla avenae sp. nov., alleviates the salt stress of Arabidopsis seedlings.</title>
        <authorList>
            <person name="Jiang L."/>
            <person name="Lee J."/>
        </authorList>
    </citation>
    <scope>NUCLEOTIDE SEQUENCE</scope>
    <source>
        <strain evidence="1">DY_R2A_6</strain>
    </source>
</reference>
<dbReference type="Proteomes" id="UP001163223">
    <property type="component" value="Chromosome"/>
</dbReference>
<gene>
    <name evidence="1" type="ORF">OXU80_02720</name>
</gene>
<accession>A0ACD4NQR2</accession>
<proteinExistence type="predicted"/>
<keyword evidence="2" id="KW-1185">Reference proteome</keyword>
<organism evidence="1 2">
    <name type="scientific">Antarcticirhabdus aurantiaca</name>
    <dbReference type="NCBI Taxonomy" id="2606717"/>
    <lineage>
        <taxon>Bacteria</taxon>
        <taxon>Pseudomonadati</taxon>
        <taxon>Pseudomonadota</taxon>
        <taxon>Alphaproteobacteria</taxon>
        <taxon>Hyphomicrobiales</taxon>
        <taxon>Aurantimonadaceae</taxon>
        <taxon>Antarcticirhabdus</taxon>
    </lineage>
</organism>
<protein>
    <submittedName>
        <fullName evidence="1">Metallophosphoesterase</fullName>
    </submittedName>
</protein>
<evidence type="ECO:0000313" key="1">
    <source>
        <dbReference type="EMBL" id="WAJ29175.1"/>
    </source>
</evidence>